<keyword evidence="2" id="KW-1185">Reference proteome</keyword>
<protein>
    <submittedName>
        <fullName evidence="1">Uncharacterized protein</fullName>
    </submittedName>
</protein>
<dbReference type="Proteomes" id="UP000281553">
    <property type="component" value="Unassembled WGS sequence"/>
</dbReference>
<organism evidence="1 2">
    <name type="scientific">Dibothriocephalus latus</name>
    <name type="common">Fish tapeworm</name>
    <name type="synonym">Diphyllobothrium latum</name>
    <dbReference type="NCBI Taxonomy" id="60516"/>
    <lineage>
        <taxon>Eukaryota</taxon>
        <taxon>Metazoa</taxon>
        <taxon>Spiralia</taxon>
        <taxon>Lophotrochozoa</taxon>
        <taxon>Platyhelminthes</taxon>
        <taxon>Cestoda</taxon>
        <taxon>Eucestoda</taxon>
        <taxon>Diphyllobothriidea</taxon>
        <taxon>Diphyllobothriidae</taxon>
        <taxon>Dibothriocephalus</taxon>
    </lineage>
</organism>
<accession>A0A3P7L9M7</accession>
<dbReference type="PANTHER" id="PTHR35842">
    <property type="entry name" value="SI:CH211-67E16.11"/>
    <property type="match status" value="1"/>
</dbReference>
<sequence length="352" mass="39000">MQFDQICSAYARCDYALLLASSWTDRWHASLTKAHVSQLVEKLRLLGYTSAYMSTFFMDALASSVFADGGPRYPGRFEDVPSKEGFRERLRFLCHSPNCVSTLFLYFNNFVLPNGDMLLWNVNEAGLQQSVVLERYSVAEFLEDISLCKASLIFAVFDQNFAGVLLRELEERAGEFPNLVVLSATRQSNVSSFSEGSDNGRAKAPLSPFYGPDSLVPGQYDIYGVDGLLTNAIELLPLSKLPIAEIEERIKSYFPQLNLGTFYGSHVPIHTATLFTKPSAQPNMPFLRGNLDKRQNQYVYSPGKRTIGGPPGPSGYTGALIDQQVAGCVSVSPIDWLRNYLRLPDGNGEPAS</sequence>
<gene>
    <name evidence="1" type="ORF">DILT_LOCUS9175</name>
</gene>
<evidence type="ECO:0000313" key="2">
    <source>
        <dbReference type="Proteomes" id="UP000281553"/>
    </source>
</evidence>
<dbReference type="PANTHER" id="PTHR35842:SF1">
    <property type="entry name" value="SI:CH211-67E16.11"/>
    <property type="match status" value="1"/>
</dbReference>
<evidence type="ECO:0000313" key="1">
    <source>
        <dbReference type="EMBL" id="VDN13344.1"/>
    </source>
</evidence>
<reference evidence="1 2" key="1">
    <citation type="submission" date="2018-11" db="EMBL/GenBank/DDBJ databases">
        <authorList>
            <consortium name="Pathogen Informatics"/>
        </authorList>
    </citation>
    <scope>NUCLEOTIDE SEQUENCE [LARGE SCALE GENOMIC DNA]</scope>
</reference>
<name>A0A3P7L9M7_DIBLA</name>
<proteinExistence type="predicted"/>
<dbReference type="EMBL" id="UYRU01056172">
    <property type="protein sequence ID" value="VDN13344.1"/>
    <property type="molecule type" value="Genomic_DNA"/>
</dbReference>
<dbReference type="AlphaFoldDB" id="A0A3P7L9M7"/>
<dbReference type="OrthoDB" id="6132489at2759"/>